<feature type="compositionally biased region" description="Acidic residues" evidence="1">
    <location>
        <begin position="11"/>
        <end position="20"/>
    </location>
</feature>
<evidence type="ECO:0000313" key="3">
    <source>
        <dbReference type="Proteomes" id="UP001190700"/>
    </source>
</evidence>
<keyword evidence="3" id="KW-1185">Reference proteome</keyword>
<accession>A0AAE0BFE6</accession>
<gene>
    <name evidence="2" type="ORF">CYMTET_55192</name>
</gene>
<name>A0AAE0BFE6_9CHLO</name>
<evidence type="ECO:0000313" key="2">
    <source>
        <dbReference type="EMBL" id="KAK3234642.1"/>
    </source>
</evidence>
<comment type="caution">
    <text evidence="2">The sequence shown here is derived from an EMBL/GenBank/DDBJ whole genome shotgun (WGS) entry which is preliminary data.</text>
</comment>
<protein>
    <submittedName>
        <fullName evidence="2">Uncharacterized protein</fullName>
    </submittedName>
</protein>
<organism evidence="2 3">
    <name type="scientific">Cymbomonas tetramitiformis</name>
    <dbReference type="NCBI Taxonomy" id="36881"/>
    <lineage>
        <taxon>Eukaryota</taxon>
        <taxon>Viridiplantae</taxon>
        <taxon>Chlorophyta</taxon>
        <taxon>Pyramimonadophyceae</taxon>
        <taxon>Pyramimonadales</taxon>
        <taxon>Pyramimonadaceae</taxon>
        <taxon>Cymbomonas</taxon>
    </lineage>
</organism>
<reference evidence="2 3" key="1">
    <citation type="journal article" date="2015" name="Genome Biol. Evol.">
        <title>Comparative Genomics of a Bacterivorous Green Alga Reveals Evolutionary Causalities and Consequences of Phago-Mixotrophic Mode of Nutrition.</title>
        <authorList>
            <person name="Burns J.A."/>
            <person name="Paasch A."/>
            <person name="Narechania A."/>
            <person name="Kim E."/>
        </authorList>
    </citation>
    <scope>NUCLEOTIDE SEQUENCE [LARGE SCALE GENOMIC DNA]</scope>
    <source>
        <strain evidence="2 3">PLY_AMNH</strain>
    </source>
</reference>
<dbReference type="AlphaFoldDB" id="A0AAE0BFE6"/>
<dbReference type="Proteomes" id="UP001190700">
    <property type="component" value="Unassembled WGS sequence"/>
</dbReference>
<dbReference type="EMBL" id="LGRX02035483">
    <property type="protein sequence ID" value="KAK3234642.1"/>
    <property type="molecule type" value="Genomic_DNA"/>
</dbReference>
<evidence type="ECO:0000256" key="1">
    <source>
        <dbReference type="SAM" id="MobiDB-lite"/>
    </source>
</evidence>
<proteinExistence type="predicted"/>
<sequence length="196" mass="22666">MAEIVPKEAPELTEDTTEPVEDISELVEDTTEPVKDISELVEDARPPSKRPSYGGILRHAKNTTVGANTIFDAAMLIYEKTPEKSFKSWMMARDKNVVGYTNTTEFKLQAWSDRYQLTNCVYDRQMCIYIVEKRIWKDFFFDYCKEKKLHWDHFRAEFKCGNGFFASLLCKTLKQCFVVHGLVAPDDACARHSDLE</sequence>
<feature type="compositionally biased region" description="Basic and acidic residues" evidence="1">
    <location>
        <begin position="1"/>
        <end position="10"/>
    </location>
</feature>
<feature type="region of interest" description="Disordered" evidence="1">
    <location>
        <begin position="1"/>
        <end position="20"/>
    </location>
</feature>